<organism evidence="1 2">
    <name type="scientific">Coffea canephora</name>
    <name type="common">Robusta coffee</name>
    <dbReference type="NCBI Taxonomy" id="49390"/>
    <lineage>
        <taxon>Eukaryota</taxon>
        <taxon>Viridiplantae</taxon>
        <taxon>Streptophyta</taxon>
        <taxon>Embryophyta</taxon>
        <taxon>Tracheophyta</taxon>
        <taxon>Spermatophyta</taxon>
        <taxon>Magnoliopsida</taxon>
        <taxon>eudicotyledons</taxon>
        <taxon>Gunneridae</taxon>
        <taxon>Pentapetalae</taxon>
        <taxon>asterids</taxon>
        <taxon>lamiids</taxon>
        <taxon>Gentianales</taxon>
        <taxon>Rubiaceae</taxon>
        <taxon>Ixoroideae</taxon>
        <taxon>Gardenieae complex</taxon>
        <taxon>Bertiereae - Coffeeae clade</taxon>
        <taxon>Coffeeae</taxon>
        <taxon>Coffea</taxon>
    </lineage>
</organism>
<keyword evidence="2" id="KW-1185">Reference proteome</keyword>
<sequence>MEENHQVLEISTGESKHARRKNHKANCGICKKLNLTVTNTSVAQFRDLALDITIIAEMDKEFNLTAKELARCLQSALLPVQFLGKHTNNG</sequence>
<dbReference type="InParanoid" id="A0A068ULX9"/>
<evidence type="ECO:0000313" key="1">
    <source>
        <dbReference type="EMBL" id="CDP09555.1"/>
    </source>
</evidence>
<proteinExistence type="predicted"/>
<evidence type="ECO:0000313" key="2">
    <source>
        <dbReference type="Proteomes" id="UP000295252"/>
    </source>
</evidence>
<dbReference type="OrthoDB" id="690068at2759"/>
<accession>A0A068ULX9</accession>
<dbReference type="InterPro" id="IPR052610">
    <property type="entry name" value="bHLH_transcription_regulator"/>
</dbReference>
<dbReference type="PhylomeDB" id="A0A068ULX9"/>
<dbReference type="AlphaFoldDB" id="A0A068ULX9"/>
<name>A0A068ULX9_COFCA</name>
<reference evidence="2" key="1">
    <citation type="journal article" date="2014" name="Science">
        <title>The coffee genome provides insight into the convergent evolution of caffeine biosynthesis.</title>
        <authorList>
            <person name="Denoeud F."/>
            <person name="Carretero-Paulet L."/>
            <person name="Dereeper A."/>
            <person name="Droc G."/>
            <person name="Guyot R."/>
            <person name="Pietrella M."/>
            <person name="Zheng C."/>
            <person name="Alberti A."/>
            <person name="Anthony F."/>
            <person name="Aprea G."/>
            <person name="Aury J.M."/>
            <person name="Bento P."/>
            <person name="Bernard M."/>
            <person name="Bocs S."/>
            <person name="Campa C."/>
            <person name="Cenci A."/>
            <person name="Combes M.C."/>
            <person name="Crouzillat D."/>
            <person name="Da Silva C."/>
            <person name="Daddiego L."/>
            <person name="De Bellis F."/>
            <person name="Dussert S."/>
            <person name="Garsmeur O."/>
            <person name="Gayraud T."/>
            <person name="Guignon V."/>
            <person name="Jahn K."/>
            <person name="Jamilloux V."/>
            <person name="Joet T."/>
            <person name="Labadie K."/>
            <person name="Lan T."/>
            <person name="Leclercq J."/>
            <person name="Lepelley M."/>
            <person name="Leroy T."/>
            <person name="Li L.T."/>
            <person name="Librado P."/>
            <person name="Lopez L."/>
            <person name="Munoz A."/>
            <person name="Noel B."/>
            <person name="Pallavicini A."/>
            <person name="Perrotta G."/>
            <person name="Poncet V."/>
            <person name="Pot D."/>
            <person name="Priyono X."/>
            <person name="Rigoreau M."/>
            <person name="Rouard M."/>
            <person name="Rozas J."/>
            <person name="Tranchant-Dubreuil C."/>
            <person name="VanBuren R."/>
            <person name="Zhang Q."/>
            <person name="Andrade A.C."/>
            <person name="Argout X."/>
            <person name="Bertrand B."/>
            <person name="de Kochko A."/>
            <person name="Graziosi G."/>
            <person name="Henry R.J."/>
            <person name="Jayarama X."/>
            <person name="Ming R."/>
            <person name="Nagai C."/>
            <person name="Rounsley S."/>
            <person name="Sankoff D."/>
            <person name="Giuliano G."/>
            <person name="Albert V.A."/>
            <person name="Wincker P."/>
            <person name="Lashermes P."/>
        </authorList>
    </citation>
    <scope>NUCLEOTIDE SEQUENCE [LARGE SCALE GENOMIC DNA]</scope>
    <source>
        <strain evidence="2">cv. DH200-94</strain>
    </source>
</reference>
<dbReference type="Gramene" id="CDP09555">
    <property type="protein sequence ID" value="CDP09555"/>
    <property type="gene ID" value="GSCOC_T00028974001"/>
</dbReference>
<gene>
    <name evidence="1" type="ORF">GSCOC_T00028974001</name>
</gene>
<protein>
    <submittedName>
        <fullName evidence="1">Uncharacterized protein</fullName>
    </submittedName>
</protein>
<dbReference type="PANTHER" id="PTHR45959">
    <property type="entry name" value="BHLH TRANSCRIPTION FACTOR"/>
    <property type="match status" value="1"/>
</dbReference>
<dbReference type="PANTHER" id="PTHR45959:SF2">
    <property type="entry name" value="BHLH TRANSCRIPTION FACTOR"/>
    <property type="match status" value="1"/>
</dbReference>
<dbReference type="EMBL" id="HG739123">
    <property type="protein sequence ID" value="CDP09555.1"/>
    <property type="molecule type" value="Genomic_DNA"/>
</dbReference>
<dbReference type="Proteomes" id="UP000295252">
    <property type="component" value="Chromosome VIII"/>
</dbReference>